<feature type="region of interest" description="Disordered" evidence="1">
    <location>
        <begin position="1049"/>
        <end position="1069"/>
    </location>
</feature>
<feature type="region of interest" description="Disordered" evidence="1">
    <location>
        <begin position="930"/>
        <end position="951"/>
    </location>
</feature>
<name>A0A813KKP9_POLGL</name>
<comment type="caution">
    <text evidence="2">The sequence shown here is derived from an EMBL/GenBank/DDBJ whole genome shotgun (WGS) entry which is preliminary data.</text>
</comment>
<gene>
    <name evidence="2" type="ORF">PGLA2088_LOCUS35730</name>
</gene>
<evidence type="ECO:0000313" key="2">
    <source>
        <dbReference type="EMBL" id="CAE8709993.1"/>
    </source>
</evidence>
<proteinExistence type="predicted"/>
<feature type="compositionally biased region" description="Basic and acidic residues" evidence="1">
    <location>
        <begin position="1049"/>
        <end position="1060"/>
    </location>
</feature>
<feature type="non-terminal residue" evidence="2">
    <location>
        <position position="1069"/>
    </location>
</feature>
<evidence type="ECO:0000313" key="3">
    <source>
        <dbReference type="Proteomes" id="UP000626109"/>
    </source>
</evidence>
<evidence type="ECO:0000256" key="1">
    <source>
        <dbReference type="SAM" id="MobiDB-lite"/>
    </source>
</evidence>
<dbReference type="AlphaFoldDB" id="A0A813KKP9"/>
<organism evidence="2 3">
    <name type="scientific">Polarella glacialis</name>
    <name type="common">Dinoflagellate</name>
    <dbReference type="NCBI Taxonomy" id="89957"/>
    <lineage>
        <taxon>Eukaryota</taxon>
        <taxon>Sar</taxon>
        <taxon>Alveolata</taxon>
        <taxon>Dinophyceae</taxon>
        <taxon>Suessiales</taxon>
        <taxon>Suessiaceae</taxon>
        <taxon>Polarella</taxon>
    </lineage>
</organism>
<reference evidence="2" key="1">
    <citation type="submission" date="2021-02" db="EMBL/GenBank/DDBJ databases">
        <authorList>
            <person name="Dougan E. K."/>
            <person name="Rhodes N."/>
            <person name="Thang M."/>
            <person name="Chan C."/>
        </authorList>
    </citation>
    <scope>NUCLEOTIDE SEQUENCE</scope>
</reference>
<dbReference type="Proteomes" id="UP000626109">
    <property type="component" value="Unassembled WGS sequence"/>
</dbReference>
<accession>A0A813KKP9</accession>
<sequence length="1069" mass="116549">MALTLQQAHQQCQQLLNAATSQVAQENSADPLSAISLKKLESLVDGVKKVKAMMEKEDDLFSGSANLSEFKTDELNNMASDIREASRKLAIVLAAGSSQFQAQVQSDVATLTSLHAYFVPAITRDLNLDELVLVLTAQQHQHRRHPGSAVCAHGCYQNQCPHGCATPSISLIGGFQQEPTASGTIKKLAKHLTRLGQHCEQICTDGATAKKQKKDKEAPKDTLTKEVPKLVPLLRSHALRIGIAKGQHLNTSRGCGNVAIITNLFEYAAVEDAHRQLEDGRDRILQELTLRKLEAKMNAQAPEKCAAKRQKMSEGEVWSLAWSPDGARFATGGRCAYPEATSSIASESQHSSDARILVWDALEELPAFGQERQTPPPPPTRSPFAPLVAEEWRKPEDAQEADLSSKEDLAPFSVGDLVVVKESFLSDSEGGAELSRGQRGEILEIDPDGDAYIRFTDHGKKQWVYSQNFQNLEKVIDRPRPAEPQLARAAGEAQPCLAAQSSSSSAQAPTEAATAQVTEARMWLYNPPTYREMAIRKMPDVDGPRTAAMLRAGQRFLVSEEFKGSDGVLYLKLADSSGWVFESKRAGEVLCFRQEGKIPASLLTLPETSLGTALATQPLFSRGPEGSPAKPQEALLMCLEEAKEMLCLMQMAYTEQAFQNSLGGLAQRARSAAKQESQVSELHDSVRAEAKAMFETACRDIFVDFDFESTEAGQEELIAALRQHEADDAVYIMATILELGLDILPGGWYGMTQLRKGGKVRVDCPSSIFAGETGVLVDWSVELEHWEVQLSDEDEVKLLKPDQLSVLPASSELPPALPAAVAEDYAQRAVDLAAEGALRAARRATAQADEAPWWVSAGQAATARAVARIRERQTLAIAVGSQVDLASLLGPSVAPPPDPPKPRPLEDLLEELDDEPSSAEAQREFRELAVRRRPRQSPAVALRDSASDDVAGNGRSVDIIFRRRGFSGDRVDGGDANLGTLGLHAGLEEVSYKDLEDHDEGHDDDAWAAAEARARRGDIRQMLRQHQPCAAPRREAALLHMTGAEREGHEGLLAVERRNDALPPRVTRS</sequence>
<dbReference type="EMBL" id="CAJNNW010031925">
    <property type="protein sequence ID" value="CAE8709993.1"/>
    <property type="molecule type" value="Genomic_DNA"/>
</dbReference>
<protein>
    <submittedName>
        <fullName evidence="2">Uncharacterized protein</fullName>
    </submittedName>
</protein>